<accession>A0A0N7LXH0</accession>
<dbReference type="Proteomes" id="UP000051887">
    <property type="component" value="Unassembled WGS sequence"/>
</dbReference>
<feature type="compositionally biased region" description="Basic and acidic residues" evidence="1">
    <location>
        <begin position="341"/>
        <end position="351"/>
    </location>
</feature>
<dbReference type="AlphaFoldDB" id="A0A0N7LXH0"/>
<dbReference type="GO" id="GO:0016787">
    <property type="term" value="F:hydrolase activity"/>
    <property type="evidence" value="ECO:0007669"/>
    <property type="project" value="UniProtKB-KW"/>
</dbReference>
<reference evidence="4 6" key="1">
    <citation type="submission" date="2015-09" db="EMBL/GenBank/DDBJ databases">
        <authorList>
            <consortium name="Swine Surveillance"/>
        </authorList>
    </citation>
    <scope>NUCLEOTIDE SEQUENCE [LARGE SCALE GENOMIC DNA]</scope>
    <source>
        <strain evidence="4 6">5120</strain>
    </source>
</reference>
<dbReference type="EC" id="3.6.3.-" evidence="4"/>
<keyword evidence="4" id="KW-0378">Hydrolase</keyword>
<evidence type="ECO:0000259" key="2">
    <source>
        <dbReference type="SMART" id="SM00382"/>
    </source>
</evidence>
<evidence type="ECO:0000313" key="5">
    <source>
        <dbReference type="Proteomes" id="UP000051086"/>
    </source>
</evidence>
<dbReference type="OrthoDB" id="9808397at2"/>
<organism evidence="4 6">
    <name type="scientific">Thalassovita autumnalis</name>
    <dbReference type="NCBI Taxonomy" id="2072972"/>
    <lineage>
        <taxon>Bacteria</taxon>
        <taxon>Pseudomonadati</taxon>
        <taxon>Pseudomonadota</taxon>
        <taxon>Alphaproteobacteria</taxon>
        <taxon>Rhodobacterales</taxon>
        <taxon>Roseobacteraceae</taxon>
        <taxon>Thalassovita</taxon>
    </lineage>
</organism>
<dbReference type="InterPro" id="IPR027417">
    <property type="entry name" value="P-loop_NTPase"/>
</dbReference>
<evidence type="ECO:0000313" key="6">
    <source>
        <dbReference type="Proteomes" id="UP000051887"/>
    </source>
</evidence>
<dbReference type="RefSeq" id="WP_058243137.1">
    <property type="nucleotide sequence ID" value="NZ_CYSB01000048.1"/>
</dbReference>
<protein>
    <submittedName>
        <fullName evidence="4">ATPase RavA</fullName>
        <ecNumber evidence="4">3.6.3.-</ecNumber>
    </submittedName>
</protein>
<evidence type="ECO:0000313" key="3">
    <source>
        <dbReference type="EMBL" id="CUH70191.1"/>
    </source>
</evidence>
<dbReference type="Gene3D" id="3.40.50.300">
    <property type="entry name" value="P-loop containing nucleotide triphosphate hydrolases"/>
    <property type="match status" value="1"/>
</dbReference>
<gene>
    <name evidence="4" type="primary">ravA</name>
    <name evidence="3" type="ORF">TL5118_04166</name>
    <name evidence="4" type="ORF">TL5120_01671</name>
</gene>
<reference evidence="3 5" key="2">
    <citation type="submission" date="2015-09" db="EMBL/GenBank/DDBJ databases">
        <authorList>
            <person name="Rodrigo-Torres L."/>
            <person name="Arahal D.R."/>
        </authorList>
    </citation>
    <scope>NUCLEOTIDE SEQUENCE [LARGE SCALE GENOMIC DNA]</scope>
    <source>
        <strain evidence="3 5">CECT 5118</strain>
    </source>
</reference>
<dbReference type="SUPFAM" id="SSF52540">
    <property type="entry name" value="P-loop containing nucleoside triphosphate hydrolases"/>
    <property type="match status" value="1"/>
</dbReference>
<evidence type="ECO:0000313" key="4">
    <source>
        <dbReference type="EMBL" id="CUH71879.1"/>
    </source>
</evidence>
<dbReference type="InterPro" id="IPR050513">
    <property type="entry name" value="RavA_ATPases"/>
</dbReference>
<feature type="domain" description="AAA+ ATPase" evidence="2">
    <location>
        <begin position="48"/>
        <end position="213"/>
    </location>
</feature>
<name>A0A0N7LXH0_9RHOB</name>
<dbReference type="EMBL" id="CYSC01000027">
    <property type="protein sequence ID" value="CUH71879.1"/>
    <property type="molecule type" value="Genomic_DNA"/>
</dbReference>
<dbReference type="InterPro" id="IPR045427">
    <property type="entry name" value="MoxR"/>
</dbReference>
<keyword evidence="5" id="KW-1185">Reference proteome</keyword>
<proteinExistence type="predicted"/>
<sequence length="351" mass="39326">MFNKSGLSCLYEKHEATLHKVVALEQALNDRFFGMQDTIECMMLAALTGEAMVMIGPPGTAKSRLIRTFCNLISLVGDDAMTAPRYGKGQVQKEQKKEEYFEYLLTQFTEPSELFGYFDLGKLFGDEKQFIRDDAGMMQKAQVVFLDEVFNASSAILNSLLTFMNEKKYQDRGIVHKVPMRLLFAASNQPPSERGLAAVYDRFLLRSWLENATPRDTGDLLSKAWNETHNTPKSSDGDVDFSGLLDDLVSYRVTVDELTQNGELSIDQTQVTMARLKDLVETMRKSGASDMSNRRLVKFAGIILANALLRCAREQGKAPSIEAEDLSVIPRFGSDGPNSDLKNKSRLDLKQ</sequence>
<dbReference type="PANTHER" id="PTHR32204">
    <property type="entry name" value="ATPASE RAVA"/>
    <property type="match status" value="1"/>
</dbReference>
<dbReference type="Proteomes" id="UP000051086">
    <property type="component" value="Unassembled WGS sequence"/>
</dbReference>
<evidence type="ECO:0000256" key="1">
    <source>
        <dbReference type="SAM" id="MobiDB-lite"/>
    </source>
</evidence>
<dbReference type="EMBL" id="CYSB01000048">
    <property type="protein sequence ID" value="CUH70191.1"/>
    <property type="molecule type" value="Genomic_DNA"/>
</dbReference>
<feature type="region of interest" description="Disordered" evidence="1">
    <location>
        <begin position="324"/>
        <end position="351"/>
    </location>
</feature>
<dbReference type="InterPro" id="IPR003593">
    <property type="entry name" value="AAA+_ATPase"/>
</dbReference>
<dbReference type="SMART" id="SM00382">
    <property type="entry name" value="AAA"/>
    <property type="match status" value="1"/>
</dbReference>
<dbReference type="PANTHER" id="PTHR32204:SF0">
    <property type="entry name" value="ATPASE RAVA"/>
    <property type="match status" value="1"/>
</dbReference>
<dbReference type="Pfam" id="PF20030">
    <property type="entry name" value="bpMoxR"/>
    <property type="match status" value="2"/>
</dbReference>